<dbReference type="Proteomes" id="UP001296706">
    <property type="component" value="Unassembled WGS sequence"/>
</dbReference>
<evidence type="ECO:0000256" key="1">
    <source>
        <dbReference type="ARBA" id="ARBA00022801"/>
    </source>
</evidence>
<dbReference type="SUPFAM" id="SSF53474">
    <property type="entry name" value="alpha/beta-Hydrolases"/>
    <property type="match status" value="1"/>
</dbReference>
<gene>
    <name evidence="3" type="ORF">HF577_14065</name>
</gene>
<protein>
    <submittedName>
        <fullName evidence="3">Alpha/beta hydrolase fold domain-containing protein</fullName>
    </submittedName>
</protein>
<dbReference type="Pfam" id="PF07859">
    <property type="entry name" value="Abhydrolase_3"/>
    <property type="match status" value="1"/>
</dbReference>
<reference evidence="3 4" key="1">
    <citation type="submission" date="2020-04" db="EMBL/GenBank/DDBJ databases">
        <authorList>
            <person name="Klaysubun C."/>
            <person name="Duangmal K."/>
            <person name="Lipun K."/>
        </authorList>
    </citation>
    <scope>NUCLEOTIDE SEQUENCE [LARGE SCALE GENOMIC DNA]</scope>
    <source>
        <strain evidence="3 4">JCM 11839</strain>
    </source>
</reference>
<dbReference type="RefSeq" id="WP_169396281.1">
    <property type="nucleotide sequence ID" value="NZ_BAAAJH010000021.1"/>
</dbReference>
<proteinExistence type="predicted"/>
<evidence type="ECO:0000313" key="3">
    <source>
        <dbReference type="EMBL" id="NMH78205.1"/>
    </source>
</evidence>
<sequence length="331" mass="34771">MSASTTHRFDAELAAALASMPAVEISDLMTNRAVLKERFAQLPPPDTTGVTITDRTVPGPDGAPAVGVRIYRPDTLAAPVGILDVHGGGFLIGDLEVNHADNVEMARDVGAVVVAVDYRLAPEHPFPAALEDCYAALSWFSAHAAELGVDRSRIAVHGQSAGGGLCAGLALLARDRGGPAIAFQYLGIPELDDRLATHSATTFVDTPNWHRAGAILSWDSYLGDGRRGTADVSPYAAPARSTDLAGLPPAYISAMEFDPLRDEDIAYATALLTAGVSVELHVFPGTFHGSVRIPAAVSRREIDERSVVLRRALGILPTTAAGQAPEVAARD</sequence>
<organism evidence="3 4">
    <name type="scientific">Pseudonocardia xinjiangensis</name>
    <dbReference type="NCBI Taxonomy" id="75289"/>
    <lineage>
        <taxon>Bacteria</taxon>
        <taxon>Bacillati</taxon>
        <taxon>Actinomycetota</taxon>
        <taxon>Actinomycetes</taxon>
        <taxon>Pseudonocardiales</taxon>
        <taxon>Pseudonocardiaceae</taxon>
        <taxon>Pseudonocardia</taxon>
    </lineage>
</organism>
<dbReference type="InterPro" id="IPR050300">
    <property type="entry name" value="GDXG_lipolytic_enzyme"/>
</dbReference>
<feature type="domain" description="Alpha/beta hydrolase fold-3" evidence="2">
    <location>
        <begin position="83"/>
        <end position="290"/>
    </location>
</feature>
<dbReference type="Gene3D" id="3.40.50.1820">
    <property type="entry name" value="alpha/beta hydrolase"/>
    <property type="match status" value="1"/>
</dbReference>
<dbReference type="PANTHER" id="PTHR48081">
    <property type="entry name" value="AB HYDROLASE SUPERFAMILY PROTEIN C4A8.06C"/>
    <property type="match status" value="1"/>
</dbReference>
<evidence type="ECO:0000313" key="4">
    <source>
        <dbReference type="Proteomes" id="UP001296706"/>
    </source>
</evidence>
<dbReference type="PANTHER" id="PTHR48081:SF8">
    <property type="entry name" value="ALPHA_BETA HYDROLASE FOLD-3 DOMAIN-CONTAINING PROTEIN-RELATED"/>
    <property type="match status" value="1"/>
</dbReference>
<dbReference type="InterPro" id="IPR029058">
    <property type="entry name" value="AB_hydrolase_fold"/>
</dbReference>
<keyword evidence="1 3" id="KW-0378">Hydrolase</keyword>
<accession>A0ABX1RFR3</accession>
<evidence type="ECO:0000259" key="2">
    <source>
        <dbReference type="Pfam" id="PF07859"/>
    </source>
</evidence>
<name>A0ABX1RFR3_9PSEU</name>
<dbReference type="InterPro" id="IPR013094">
    <property type="entry name" value="AB_hydrolase_3"/>
</dbReference>
<keyword evidence="4" id="KW-1185">Reference proteome</keyword>
<comment type="caution">
    <text evidence="3">The sequence shown here is derived from an EMBL/GenBank/DDBJ whole genome shotgun (WGS) entry which is preliminary data.</text>
</comment>
<dbReference type="GO" id="GO:0016787">
    <property type="term" value="F:hydrolase activity"/>
    <property type="evidence" value="ECO:0007669"/>
    <property type="project" value="UniProtKB-KW"/>
</dbReference>
<dbReference type="EMBL" id="JAAXKY010000038">
    <property type="protein sequence ID" value="NMH78205.1"/>
    <property type="molecule type" value="Genomic_DNA"/>
</dbReference>